<evidence type="ECO:0000256" key="2">
    <source>
        <dbReference type="SAM" id="SignalP"/>
    </source>
</evidence>
<keyword evidence="2" id="KW-0732">Signal</keyword>
<feature type="transmembrane region" description="Helical" evidence="1">
    <location>
        <begin position="39"/>
        <end position="60"/>
    </location>
</feature>
<proteinExistence type="predicted"/>
<comment type="caution">
    <text evidence="3">The sequence shown here is derived from an EMBL/GenBank/DDBJ whole genome shotgun (WGS) entry which is preliminary data.</text>
</comment>
<keyword evidence="1" id="KW-1133">Transmembrane helix</keyword>
<feature type="chain" id="PRO_5047350297" description="Conjugal transfer protein TrbC" evidence="2">
    <location>
        <begin position="19"/>
        <end position="102"/>
    </location>
</feature>
<protein>
    <recommendedName>
        <fullName evidence="5">Conjugal transfer protein TrbC</fullName>
    </recommendedName>
</protein>
<keyword evidence="4" id="KW-1185">Reference proteome</keyword>
<gene>
    <name evidence="3" type="ORF">FCN18_32290</name>
</gene>
<organism evidence="3 4">
    <name type="scientific">Prauserella endophytica</name>
    <dbReference type="NCBI Taxonomy" id="1592324"/>
    <lineage>
        <taxon>Bacteria</taxon>
        <taxon>Bacillati</taxon>
        <taxon>Actinomycetota</taxon>
        <taxon>Actinomycetes</taxon>
        <taxon>Pseudonocardiales</taxon>
        <taxon>Pseudonocardiaceae</taxon>
        <taxon>Prauserella</taxon>
        <taxon>Prauserella coralliicola group</taxon>
    </lineage>
</organism>
<dbReference type="InterPro" id="IPR043993">
    <property type="entry name" value="T4SS_pilin"/>
</dbReference>
<feature type="transmembrane region" description="Helical" evidence="1">
    <location>
        <begin position="81"/>
        <end position="100"/>
    </location>
</feature>
<name>A0ABY2RXE4_9PSEU</name>
<dbReference type="Proteomes" id="UP000309992">
    <property type="component" value="Unassembled WGS sequence"/>
</dbReference>
<keyword evidence="1" id="KW-0472">Membrane</keyword>
<dbReference type="EMBL" id="SWMS01000027">
    <property type="protein sequence ID" value="TKG62419.1"/>
    <property type="molecule type" value="Genomic_DNA"/>
</dbReference>
<feature type="signal peptide" evidence="2">
    <location>
        <begin position="1"/>
        <end position="18"/>
    </location>
</feature>
<sequence length="102" mass="10325">MVELAILALLASASAAHADTMVVALADSVTTVLNNLRNWIMGILAGLATVFLTIGGVRYVMGGGDPGEVEKAKTAFKSAGWGYGLAALAPLVVEILKGIVGA</sequence>
<evidence type="ECO:0008006" key="5">
    <source>
        <dbReference type="Google" id="ProtNLM"/>
    </source>
</evidence>
<reference evidence="3 4" key="1">
    <citation type="journal article" date="2015" name="Antonie Van Leeuwenhoek">
        <title>Prauserella endophytica sp. nov., an endophytic actinobacterium isolated from Tamarix taklamakanensis.</title>
        <authorList>
            <person name="Liu J.M."/>
            <person name="Habden X."/>
            <person name="Guo L."/>
            <person name="Tuo L."/>
            <person name="Jiang Z.K."/>
            <person name="Liu S.W."/>
            <person name="Liu X.F."/>
            <person name="Chen L."/>
            <person name="Li R.F."/>
            <person name="Zhang Y.Q."/>
            <person name="Sun C.H."/>
        </authorList>
    </citation>
    <scope>NUCLEOTIDE SEQUENCE [LARGE SCALE GENOMIC DNA]</scope>
    <source>
        <strain evidence="3 4">CGMCC 4.7182</strain>
    </source>
</reference>
<evidence type="ECO:0000313" key="3">
    <source>
        <dbReference type="EMBL" id="TKG62419.1"/>
    </source>
</evidence>
<evidence type="ECO:0000313" key="4">
    <source>
        <dbReference type="Proteomes" id="UP000309992"/>
    </source>
</evidence>
<keyword evidence="1" id="KW-0812">Transmembrane</keyword>
<dbReference type="Pfam" id="PF18895">
    <property type="entry name" value="T4SS_pilin"/>
    <property type="match status" value="1"/>
</dbReference>
<evidence type="ECO:0000256" key="1">
    <source>
        <dbReference type="SAM" id="Phobius"/>
    </source>
</evidence>
<accession>A0ABY2RXE4</accession>